<comment type="caution">
    <text evidence="1">The sequence shown here is derived from an EMBL/GenBank/DDBJ whole genome shotgun (WGS) entry which is preliminary data.</text>
</comment>
<dbReference type="AlphaFoldDB" id="A0A511YU27"/>
<sequence length="105" mass="11266">MPQRDEGPVLHEASHLAHVRAEALGHVGKGQPALNSVDHPVSVRVAASTFRPTARSGSVHFCHSSHISHMRHTRRQPEDITCRAPPPLPACAAPSAVGWASPWPP</sequence>
<organism evidence="1 2">
    <name type="scientific">Actinotalea fermentans</name>
    <dbReference type="NCBI Taxonomy" id="43671"/>
    <lineage>
        <taxon>Bacteria</taxon>
        <taxon>Bacillati</taxon>
        <taxon>Actinomycetota</taxon>
        <taxon>Actinomycetes</taxon>
        <taxon>Micrococcales</taxon>
        <taxon>Cellulomonadaceae</taxon>
        <taxon>Actinotalea</taxon>
    </lineage>
</organism>
<protein>
    <submittedName>
        <fullName evidence="1">Uncharacterized protein</fullName>
    </submittedName>
</protein>
<accession>A0A511YU27</accession>
<dbReference type="EMBL" id="BJYK01000001">
    <property type="protein sequence ID" value="GEN78695.1"/>
    <property type="molecule type" value="Genomic_DNA"/>
</dbReference>
<reference evidence="1 2" key="1">
    <citation type="submission" date="2019-07" db="EMBL/GenBank/DDBJ databases">
        <title>Whole genome shotgun sequence of Actinotalea fermentans NBRC 105374.</title>
        <authorList>
            <person name="Hosoyama A."/>
            <person name="Uohara A."/>
            <person name="Ohji S."/>
            <person name="Ichikawa N."/>
        </authorList>
    </citation>
    <scope>NUCLEOTIDE SEQUENCE [LARGE SCALE GENOMIC DNA]</scope>
    <source>
        <strain evidence="1 2">NBRC 105374</strain>
    </source>
</reference>
<dbReference type="Proteomes" id="UP000321484">
    <property type="component" value="Unassembled WGS sequence"/>
</dbReference>
<gene>
    <name evidence="1" type="ORF">AFE02nite_04290</name>
</gene>
<name>A0A511YU27_9CELL</name>
<evidence type="ECO:0000313" key="1">
    <source>
        <dbReference type="EMBL" id="GEN78695.1"/>
    </source>
</evidence>
<keyword evidence="2" id="KW-1185">Reference proteome</keyword>
<proteinExistence type="predicted"/>
<evidence type="ECO:0000313" key="2">
    <source>
        <dbReference type="Proteomes" id="UP000321484"/>
    </source>
</evidence>